<dbReference type="EMBL" id="JAQSIO010000001">
    <property type="protein sequence ID" value="MDD0813993.1"/>
    <property type="molecule type" value="Genomic_DNA"/>
</dbReference>
<dbReference type="Proteomes" id="UP001528672">
    <property type="component" value="Unassembled WGS sequence"/>
</dbReference>
<feature type="region of interest" description="Disordered" evidence="1">
    <location>
        <begin position="211"/>
        <end position="242"/>
    </location>
</feature>
<accession>A0ABT5MBP9</accession>
<feature type="compositionally biased region" description="Low complexity" evidence="1">
    <location>
        <begin position="147"/>
        <end position="160"/>
    </location>
</feature>
<gene>
    <name evidence="2" type="ORF">PSQ39_05050</name>
</gene>
<evidence type="ECO:0000256" key="1">
    <source>
        <dbReference type="SAM" id="MobiDB-lite"/>
    </source>
</evidence>
<sequence length="242" mass="26211">MSLFAWLFGNKRSRRPEEAPSLPSSGTSRPGASRRSQKAWVDVGPAPSNTKHKAERLQRRELLYAVVRDTMVRVGVLSSRYKFKVLSLDSHGRQFMVMMDVAPEVAADSQHLTQIEVLLAQTAKARHQLLVTSVYWRSNNQVSTALPAAAHSPPAGASRAVAGRANPGTSATPRFEPIQAEEVAAFHRALAEIGAQAPALAQSVQSGPRLAGRLTGFEDTELADDAEDSRPQSLSTTQYGDL</sequence>
<evidence type="ECO:0000313" key="2">
    <source>
        <dbReference type="EMBL" id="MDD0813993.1"/>
    </source>
</evidence>
<organism evidence="2 3">
    <name type="scientific">Curvibacter microcysteis</name>
    <dbReference type="NCBI Taxonomy" id="3026419"/>
    <lineage>
        <taxon>Bacteria</taxon>
        <taxon>Pseudomonadati</taxon>
        <taxon>Pseudomonadota</taxon>
        <taxon>Betaproteobacteria</taxon>
        <taxon>Burkholderiales</taxon>
        <taxon>Comamonadaceae</taxon>
        <taxon>Curvibacter</taxon>
    </lineage>
</organism>
<comment type="caution">
    <text evidence="2">The sequence shown here is derived from an EMBL/GenBank/DDBJ whole genome shotgun (WGS) entry which is preliminary data.</text>
</comment>
<keyword evidence="3" id="KW-1185">Reference proteome</keyword>
<name>A0ABT5MBP9_9BURK</name>
<protein>
    <recommendedName>
        <fullName evidence="4">DUF721 domain-containing protein</fullName>
    </recommendedName>
</protein>
<reference evidence="2 3" key="1">
    <citation type="submission" date="2023-02" db="EMBL/GenBank/DDBJ databases">
        <title>Bacterial whole genome sequence for Curvibacter sp. HBC28.</title>
        <authorList>
            <person name="Le V."/>
            <person name="Ko S.-R."/>
            <person name="Ahn C.-Y."/>
            <person name="Oh H.-M."/>
        </authorList>
    </citation>
    <scope>NUCLEOTIDE SEQUENCE [LARGE SCALE GENOMIC DNA]</scope>
    <source>
        <strain evidence="2 3">HBC28</strain>
    </source>
</reference>
<feature type="region of interest" description="Disordered" evidence="1">
    <location>
        <begin position="147"/>
        <end position="174"/>
    </location>
</feature>
<feature type="region of interest" description="Disordered" evidence="1">
    <location>
        <begin position="8"/>
        <end position="54"/>
    </location>
</feature>
<feature type="compositionally biased region" description="Acidic residues" evidence="1">
    <location>
        <begin position="218"/>
        <end position="227"/>
    </location>
</feature>
<proteinExistence type="predicted"/>
<feature type="compositionally biased region" description="Polar residues" evidence="1">
    <location>
        <begin position="231"/>
        <end position="242"/>
    </location>
</feature>
<evidence type="ECO:0000313" key="3">
    <source>
        <dbReference type="Proteomes" id="UP001528672"/>
    </source>
</evidence>
<dbReference type="RefSeq" id="WP_273925579.1">
    <property type="nucleotide sequence ID" value="NZ_JAQSIO010000001.1"/>
</dbReference>
<evidence type="ECO:0008006" key="4">
    <source>
        <dbReference type="Google" id="ProtNLM"/>
    </source>
</evidence>